<name>A0AAU2A2V3_9ACTN</name>
<gene>
    <name evidence="3" type="ORF">OHA22_27080</name>
</gene>
<dbReference type="Gene3D" id="1.25.40.10">
    <property type="entry name" value="Tetratricopeptide repeat domain"/>
    <property type="match status" value="1"/>
</dbReference>
<feature type="region of interest" description="Disordered" evidence="1">
    <location>
        <begin position="377"/>
        <end position="440"/>
    </location>
</feature>
<accession>A0AAU2A2V3</accession>
<dbReference type="InterPro" id="IPR027417">
    <property type="entry name" value="P-loop_NTPase"/>
</dbReference>
<sequence length="1447" mass="152297">MPDGAVAELRLFVEDFAGPDHWRWVLVAPGGEVLARHEVRLDPTGPLYEAFLDLPGHLRRHAPPDVRAAREREIVREVGAWIGAEVLGPVAPALLAAAPAVVRVVVPTAVPGARRLMSVPLELAHADGRPLAVQDVTLVTQWGAGRAAGERGGGPVRVLALFSLPEGSRALNLRRERLALTRLFAEAADAGRAVEVHTLQYGVTRERLRAVLARPAGWDLVHVSGHGSPGELLLETDAGHPDRVRAPELVDLLAAAHDVSLVTLSACWSAAAPEPVEASGGSGEPVVGTVAGDLVERLGCAVLAMRYPVEDGFATALAERLYRQLVVEGRELPRALAGVLGELSGEADGVPGSALRAATPALFGARAVGLRLGAPTGSAGPAATRPAPGASTGLTPGAPVGLTPGASAGGADGSGQDGSGPGAFGQDPPGQDSPRRDVSVAQLPPEPEHFVGRVALLARAGAVLAPRSGLGGVLLHGMPGAGKTACARELVATHAHAFERTVWFTAPQEQDYHHQYEEAVLASFALALEQAVPGLRCLHLLDGADGRAAEFVAAVSSWLERERVLLVIDGIDALLTPDRAWRDRRWGDLVGALSDRSGAGRLILCGRVRPTGLGASLRTEPVDLLTPDEALLLARELPHLARLIDGRLPGTTPAAARRLATGLLELAQGHPRLLELADAQAADPKRLERLLAAGNRAAEASGDDEHLRVLRAWSYGVATELTPADRDLFHVLCCLDENDRNRVAVDHNWPDLRAQLGHPDTPVDAALRTLVAHGLLTQRPGQSYDIQAAVAAEGRARAGARVRELVDTRLSGYWLRVFEMAWTREGTDAEHAQLAGPLLTLSALSAAPYLLRLRQESSAAVLLEAVLRRDTSAPTRARVLPLLRRIATVAASAPGTGVVPPTDALARILGEIDPAAAERHERAALASASARGDHSAAASASSGLVALCVRAGRLTEALALAEQGAEHARLAGLGTWTTLLYEVQRLHVLSETDRAGEALAEADALHRRMRDVPRKRGPGEGVDWWEVWEELCDTGQRAAIEAGEWRRALEYADDLSASKRARGAPVTDLAGARLPAYMPLLRLGRTEDALRLLEECRQVFEDAGDLPSLGEVFGALANVADVRGHGEVAIARERDSLRYAYRAGVPPVVAVGHGNLGTYLHSHARDAAGAVAHHLAAALLATLSGGGRTMNAAQSLAADLQEFGADAVAELPAGVEELCARVAEVPGVALDRLLAGLDPGLVRAREALDALVREAKEGVTGADRLDAVRAAAWGMLWEPVLAALVAAERRNTAAKVKLRQHLAELAAMNAMFVPLTDVLGRIQGGERGPGVLFGLGPLDAPVARRALDALAGRVTVPVELWTAMYLGIALGSFVSTALGVAGTDEVTRENLAGFAADPLLAPMSTVLERILAGERDPRLATGLQQPTQRAAVAAVLHYLNEAEETSR</sequence>
<dbReference type="InterPro" id="IPR011990">
    <property type="entry name" value="TPR-like_helical_dom_sf"/>
</dbReference>
<evidence type="ECO:0000256" key="1">
    <source>
        <dbReference type="SAM" id="MobiDB-lite"/>
    </source>
</evidence>
<evidence type="ECO:0000313" key="3">
    <source>
        <dbReference type="EMBL" id="WTT18934.1"/>
    </source>
</evidence>
<feature type="domain" description="ORC1/DEAH AAA+ ATPase" evidence="2">
    <location>
        <begin position="472"/>
        <end position="606"/>
    </location>
</feature>
<proteinExistence type="predicted"/>
<evidence type="ECO:0000259" key="2">
    <source>
        <dbReference type="Pfam" id="PF13401"/>
    </source>
</evidence>
<dbReference type="InterPro" id="IPR049945">
    <property type="entry name" value="AAA_22"/>
</dbReference>
<dbReference type="GO" id="GO:0016887">
    <property type="term" value="F:ATP hydrolysis activity"/>
    <property type="evidence" value="ECO:0007669"/>
    <property type="project" value="InterPro"/>
</dbReference>
<protein>
    <submittedName>
        <fullName evidence="3">CHAT domain-containing protein</fullName>
    </submittedName>
</protein>
<dbReference type="Pfam" id="PF13401">
    <property type="entry name" value="AAA_22"/>
    <property type="match status" value="1"/>
</dbReference>
<organism evidence="3">
    <name type="scientific">Streptomyces sp. NBC_00093</name>
    <dbReference type="NCBI Taxonomy" id="2975649"/>
    <lineage>
        <taxon>Bacteria</taxon>
        <taxon>Bacillati</taxon>
        <taxon>Actinomycetota</taxon>
        <taxon>Actinomycetes</taxon>
        <taxon>Kitasatosporales</taxon>
        <taxon>Streptomycetaceae</taxon>
        <taxon>Streptomyces</taxon>
    </lineage>
</organism>
<dbReference type="SUPFAM" id="SSF52540">
    <property type="entry name" value="P-loop containing nucleoside triphosphate hydrolases"/>
    <property type="match status" value="1"/>
</dbReference>
<reference evidence="3" key="1">
    <citation type="submission" date="2022-10" db="EMBL/GenBank/DDBJ databases">
        <title>The complete genomes of actinobacterial strains from the NBC collection.</title>
        <authorList>
            <person name="Joergensen T.S."/>
            <person name="Alvarez Arevalo M."/>
            <person name="Sterndorff E.B."/>
            <person name="Faurdal D."/>
            <person name="Vuksanovic O."/>
            <person name="Mourched A.-S."/>
            <person name="Charusanti P."/>
            <person name="Shaw S."/>
            <person name="Blin K."/>
            <person name="Weber T."/>
        </authorList>
    </citation>
    <scope>NUCLEOTIDE SEQUENCE</scope>
    <source>
        <strain evidence="3">NBC_00093</strain>
    </source>
</reference>
<feature type="compositionally biased region" description="Low complexity" evidence="1">
    <location>
        <begin position="377"/>
        <end position="393"/>
    </location>
</feature>
<dbReference type="EMBL" id="CP108222">
    <property type="protein sequence ID" value="WTT18934.1"/>
    <property type="molecule type" value="Genomic_DNA"/>
</dbReference>
<feature type="compositionally biased region" description="Gly residues" evidence="1">
    <location>
        <begin position="407"/>
        <end position="423"/>
    </location>
</feature>
<dbReference type="Gene3D" id="3.40.50.300">
    <property type="entry name" value="P-loop containing nucleotide triphosphate hydrolases"/>
    <property type="match status" value="1"/>
</dbReference>